<feature type="transmembrane region" description="Helical" evidence="1">
    <location>
        <begin position="98"/>
        <end position="117"/>
    </location>
</feature>
<proteinExistence type="predicted"/>
<dbReference type="EMBL" id="JACYFG010000009">
    <property type="protein sequence ID" value="MBD5779631.1"/>
    <property type="molecule type" value="Genomic_DNA"/>
</dbReference>
<feature type="transmembrane region" description="Helical" evidence="1">
    <location>
        <begin position="63"/>
        <end position="86"/>
    </location>
</feature>
<dbReference type="Proteomes" id="UP000622317">
    <property type="component" value="Unassembled WGS sequence"/>
</dbReference>
<feature type="transmembrane region" description="Helical" evidence="1">
    <location>
        <begin position="160"/>
        <end position="184"/>
    </location>
</feature>
<evidence type="ECO:0008006" key="4">
    <source>
        <dbReference type="Google" id="ProtNLM"/>
    </source>
</evidence>
<feature type="transmembrane region" description="Helical" evidence="1">
    <location>
        <begin position="129"/>
        <end position="154"/>
    </location>
</feature>
<gene>
    <name evidence="2" type="ORF">IEN85_09005</name>
</gene>
<dbReference type="RefSeq" id="WP_191616768.1">
    <property type="nucleotide sequence ID" value="NZ_JACYFG010000009.1"/>
</dbReference>
<sequence>MTKDSAENETHDSPLAARQVTATLDPYAEEPLEGRGLLVSLESLLKRPGRLLHALRGKTSKSVVLPLSVVACFCLTFYGVVVGGLSGGEQLWQAPAKIVLGTLASALICLPSLYVFLCLGGVDARFREVLGSLVAMVALSAVMLIGLAPVAWVFSQSTDSVALMSVMHLGFWGIATAMGARLLSRFLGSSGNRARLKGWIAIYLLVCVQMMTSLRPIVGRAETSLPTEKRFFLQHFMEMLGEDVNRDPGISARGR</sequence>
<keyword evidence="1" id="KW-0812">Transmembrane</keyword>
<reference evidence="2" key="1">
    <citation type="submission" date="2020-09" db="EMBL/GenBank/DDBJ databases">
        <title>Pelagicoccus enzymogenes sp. nov. with an EPS production, isolated from marine sediment.</title>
        <authorList>
            <person name="Feng X."/>
        </authorList>
    </citation>
    <scope>NUCLEOTIDE SEQUENCE</scope>
    <source>
        <strain evidence="2">NFK12</strain>
    </source>
</reference>
<keyword evidence="3" id="KW-1185">Reference proteome</keyword>
<name>A0A927F9C4_9BACT</name>
<keyword evidence="1" id="KW-1133">Transmembrane helix</keyword>
<keyword evidence="1" id="KW-0472">Membrane</keyword>
<dbReference type="AlphaFoldDB" id="A0A927F9C4"/>
<protein>
    <recommendedName>
        <fullName evidence="4">YIP1 family protein</fullName>
    </recommendedName>
</protein>
<accession>A0A927F9C4</accession>
<evidence type="ECO:0000256" key="1">
    <source>
        <dbReference type="SAM" id="Phobius"/>
    </source>
</evidence>
<evidence type="ECO:0000313" key="2">
    <source>
        <dbReference type="EMBL" id="MBD5779631.1"/>
    </source>
</evidence>
<comment type="caution">
    <text evidence="2">The sequence shown here is derived from an EMBL/GenBank/DDBJ whole genome shotgun (WGS) entry which is preliminary data.</text>
</comment>
<evidence type="ECO:0000313" key="3">
    <source>
        <dbReference type="Proteomes" id="UP000622317"/>
    </source>
</evidence>
<feature type="transmembrane region" description="Helical" evidence="1">
    <location>
        <begin position="196"/>
        <end position="218"/>
    </location>
</feature>
<organism evidence="2 3">
    <name type="scientific">Pelagicoccus enzymogenes</name>
    <dbReference type="NCBI Taxonomy" id="2773457"/>
    <lineage>
        <taxon>Bacteria</taxon>
        <taxon>Pseudomonadati</taxon>
        <taxon>Verrucomicrobiota</taxon>
        <taxon>Opitutia</taxon>
        <taxon>Puniceicoccales</taxon>
        <taxon>Pelagicoccaceae</taxon>
        <taxon>Pelagicoccus</taxon>
    </lineage>
</organism>